<keyword evidence="11" id="KW-1185">Reference proteome</keyword>
<evidence type="ECO:0000259" key="9">
    <source>
        <dbReference type="Pfam" id="PF02771"/>
    </source>
</evidence>
<dbReference type="FunFam" id="1.20.140.10:FF:000001">
    <property type="entry name" value="Acyl-CoA dehydrogenase"/>
    <property type="match status" value="1"/>
</dbReference>
<protein>
    <recommendedName>
        <fullName evidence="12">Alkylation response protein AidB-like acyl-CoA dehydrogenase</fullName>
    </recommendedName>
</protein>
<feature type="domain" description="Acyl-CoA oxidase/dehydrogenase middle" evidence="8">
    <location>
        <begin position="122"/>
        <end position="216"/>
    </location>
</feature>
<dbReference type="PROSITE" id="PS00072">
    <property type="entry name" value="ACYL_COA_DH_1"/>
    <property type="match status" value="1"/>
</dbReference>
<keyword evidence="3 6" id="KW-0285">Flavoprotein</keyword>
<dbReference type="PIRSF" id="PIRSF016578">
    <property type="entry name" value="HsaA"/>
    <property type="match status" value="1"/>
</dbReference>
<dbReference type="Gene3D" id="1.10.540.10">
    <property type="entry name" value="Acyl-CoA dehydrogenase/oxidase, N-terminal domain"/>
    <property type="match status" value="1"/>
</dbReference>
<evidence type="ECO:0000259" key="8">
    <source>
        <dbReference type="Pfam" id="PF02770"/>
    </source>
</evidence>
<dbReference type="InterPro" id="IPR036250">
    <property type="entry name" value="AcylCo_DH-like_C"/>
</dbReference>
<feature type="domain" description="Acyl-CoA dehydrogenase/oxidase N-terminal" evidence="9">
    <location>
        <begin position="6"/>
        <end position="116"/>
    </location>
</feature>
<evidence type="ECO:0000256" key="1">
    <source>
        <dbReference type="ARBA" id="ARBA00001974"/>
    </source>
</evidence>
<dbReference type="GO" id="GO:0050660">
    <property type="term" value="F:flavin adenine dinucleotide binding"/>
    <property type="evidence" value="ECO:0007669"/>
    <property type="project" value="InterPro"/>
</dbReference>
<dbReference type="Proteomes" id="UP000315133">
    <property type="component" value="Unassembled WGS sequence"/>
</dbReference>
<dbReference type="PANTHER" id="PTHR43884:SF12">
    <property type="entry name" value="ISOVALERYL-COA DEHYDROGENASE, MITOCHONDRIAL-RELATED"/>
    <property type="match status" value="1"/>
</dbReference>
<dbReference type="FunFam" id="2.40.110.10:FF:000002">
    <property type="entry name" value="Acyl-CoA dehydrogenase fadE12"/>
    <property type="match status" value="1"/>
</dbReference>
<gene>
    <name evidence="10" type="ORF">FB476_2681</name>
</gene>
<evidence type="ECO:0000256" key="2">
    <source>
        <dbReference type="ARBA" id="ARBA00009347"/>
    </source>
</evidence>
<dbReference type="InterPro" id="IPR046373">
    <property type="entry name" value="Acyl-CoA_Oxase/DH_mid-dom_sf"/>
</dbReference>
<evidence type="ECO:0000256" key="6">
    <source>
        <dbReference type="RuleBase" id="RU362125"/>
    </source>
</evidence>
<dbReference type="RefSeq" id="WP_141819561.1">
    <property type="nucleotide sequence ID" value="NZ_BAAAIL010000001.1"/>
</dbReference>
<evidence type="ECO:0000313" key="10">
    <source>
        <dbReference type="EMBL" id="TQM97756.1"/>
    </source>
</evidence>
<dbReference type="PANTHER" id="PTHR43884">
    <property type="entry name" value="ACYL-COA DEHYDROGENASE"/>
    <property type="match status" value="1"/>
</dbReference>
<dbReference type="InterPro" id="IPR013786">
    <property type="entry name" value="AcylCoA_DH/ox_N"/>
</dbReference>
<dbReference type="InterPro" id="IPR006089">
    <property type="entry name" value="Acyl-CoA_DH_CS"/>
</dbReference>
<comment type="similarity">
    <text evidence="2 6">Belongs to the acyl-CoA dehydrogenase family.</text>
</comment>
<evidence type="ECO:0000259" key="7">
    <source>
        <dbReference type="Pfam" id="PF00441"/>
    </source>
</evidence>
<dbReference type="Pfam" id="PF02771">
    <property type="entry name" value="Acyl-CoA_dh_N"/>
    <property type="match status" value="1"/>
</dbReference>
<dbReference type="InterPro" id="IPR006091">
    <property type="entry name" value="Acyl-CoA_Oxase/DH_mid-dom"/>
</dbReference>
<keyword evidence="4 6" id="KW-0274">FAD</keyword>
<dbReference type="Pfam" id="PF02770">
    <property type="entry name" value="Acyl-CoA_dh_M"/>
    <property type="match status" value="1"/>
</dbReference>
<sequence>MTLTLEDRTAFLSMVAEFMEREVAPHVAEYDQAERMPREILDKMADLGFFGGVLPAELGGLELDYVTFADLIEEVSKTCHILGTFVSMPSGLVGSAIEAYGTPEQKQTWLKPLAEGRMFGGAGVTEPRSGSDVAGMTTTYRRDGDSFVINGAKAWISNLDVADFIVTFASFDRTLRHRGISAFVIPRDTPGMTFAPYKNKLGFRPITTGDIFLEDVRVGPEALLGAEGDGFLAAMTAVERGRLGVAARSVGVAQACLDDTVAYAKDREVFGRNIAEFQIVQSKITDMAVGVETARLLVRETARAMDEGRRARKLTSMAKMYASDVAQRSATDAMQILGAAGVSPEHRIGRFYRDAKVLQIVEGSNDIHRALIGEMTLGLRSNGEKTR</sequence>
<dbReference type="Pfam" id="PF00441">
    <property type="entry name" value="Acyl-CoA_dh_1"/>
    <property type="match status" value="1"/>
</dbReference>
<dbReference type="FunFam" id="1.10.540.10:FF:000002">
    <property type="entry name" value="Acyl-CoA dehydrogenase FadE19"/>
    <property type="match status" value="1"/>
</dbReference>
<evidence type="ECO:0000256" key="3">
    <source>
        <dbReference type="ARBA" id="ARBA00022630"/>
    </source>
</evidence>
<dbReference type="EMBL" id="VFPU01000001">
    <property type="protein sequence ID" value="TQM97756.1"/>
    <property type="molecule type" value="Genomic_DNA"/>
</dbReference>
<evidence type="ECO:0000313" key="11">
    <source>
        <dbReference type="Proteomes" id="UP000315133"/>
    </source>
</evidence>
<dbReference type="SUPFAM" id="SSF56645">
    <property type="entry name" value="Acyl-CoA dehydrogenase NM domain-like"/>
    <property type="match status" value="1"/>
</dbReference>
<feature type="domain" description="Acyl-CoA dehydrogenase/oxidase C-terminal" evidence="7">
    <location>
        <begin position="228"/>
        <end position="374"/>
    </location>
</feature>
<dbReference type="Gene3D" id="2.40.110.10">
    <property type="entry name" value="Butyryl-CoA Dehydrogenase, subunit A, domain 2"/>
    <property type="match status" value="1"/>
</dbReference>
<dbReference type="Gene3D" id="1.20.140.10">
    <property type="entry name" value="Butyryl-CoA Dehydrogenase, subunit A, domain 3"/>
    <property type="match status" value="1"/>
</dbReference>
<dbReference type="InterPro" id="IPR009100">
    <property type="entry name" value="AcylCoA_DH/oxidase_NM_dom_sf"/>
</dbReference>
<name>A0A543KRQ4_9MICO</name>
<dbReference type="InterPro" id="IPR009075">
    <property type="entry name" value="AcylCo_DH/oxidase_C"/>
</dbReference>
<comment type="caution">
    <text evidence="10">The sequence shown here is derived from an EMBL/GenBank/DDBJ whole genome shotgun (WGS) entry which is preliminary data.</text>
</comment>
<dbReference type="AlphaFoldDB" id="A0A543KRQ4"/>
<dbReference type="InterPro" id="IPR037069">
    <property type="entry name" value="AcylCoA_DH/ox_N_sf"/>
</dbReference>
<organism evidence="10 11">
    <name type="scientific">Ornithinimicrobium humiphilum</name>
    <dbReference type="NCBI Taxonomy" id="125288"/>
    <lineage>
        <taxon>Bacteria</taxon>
        <taxon>Bacillati</taxon>
        <taxon>Actinomycetota</taxon>
        <taxon>Actinomycetes</taxon>
        <taxon>Micrococcales</taxon>
        <taxon>Ornithinimicrobiaceae</taxon>
        <taxon>Ornithinimicrobium</taxon>
    </lineage>
</organism>
<proteinExistence type="inferred from homology"/>
<keyword evidence="5 6" id="KW-0560">Oxidoreductase</keyword>
<dbReference type="SUPFAM" id="SSF47203">
    <property type="entry name" value="Acyl-CoA dehydrogenase C-terminal domain-like"/>
    <property type="match status" value="1"/>
</dbReference>
<accession>A0A543KRQ4</accession>
<evidence type="ECO:0000256" key="5">
    <source>
        <dbReference type="ARBA" id="ARBA00023002"/>
    </source>
</evidence>
<reference evidence="10 11" key="1">
    <citation type="submission" date="2019-06" db="EMBL/GenBank/DDBJ databases">
        <title>Sequencing the genomes of 1000 actinobacteria strains.</title>
        <authorList>
            <person name="Klenk H.-P."/>
        </authorList>
    </citation>
    <scope>NUCLEOTIDE SEQUENCE [LARGE SCALE GENOMIC DNA]</scope>
    <source>
        <strain evidence="10 11">DSM 12362</strain>
    </source>
</reference>
<comment type="cofactor">
    <cofactor evidence="1 6">
        <name>FAD</name>
        <dbReference type="ChEBI" id="CHEBI:57692"/>
    </cofactor>
</comment>
<dbReference type="OrthoDB" id="2769798at2"/>
<evidence type="ECO:0000256" key="4">
    <source>
        <dbReference type="ARBA" id="ARBA00022827"/>
    </source>
</evidence>
<dbReference type="GO" id="GO:0003995">
    <property type="term" value="F:acyl-CoA dehydrogenase activity"/>
    <property type="evidence" value="ECO:0007669"/>
    <property type="project" value="InterPro"/>
</dbReference>
<evidence type="ECO:0008006" key="12">
    <source>
        <dbReference type="Google" id="ProtNLM"/>
    </source>
</evidence>